<protein>
    <submittedName>
        <fullName evidence="1">Uncharacterized protein</fullName>
    </submittedName>
</protein>
<dbReference type="KEGG" id="cbw:RR42_m1565"/>
<dbReference type="AlphaFoldDB" id="A0A0C4Y7M3"/>
<evidence type="ECO:0000313" key="2">
    <source>
        <dbReference type="Proteomes" id="UP000031843"/>
    </source>
</evidence>
<keyword evidence="2" id="KW-1185">Reference proteome</keyword>
<dbReference type="AntiFam" id="ANF00095">
    <property type="entry name" value="Shadow ORF (opposite ABC transporters)"/>
</dbReference>
<sequence>MLRICALKNLKYKPPRAVVQRSSRLVAEKNVWLLDDGPGNGDALLFSAGELR</sequence>
<evidence type="ECO:0000313" key="1">
    <source>
        <dbReference type="EMBL" id="AJG18963.1"/>
    </source>
</evidence>
<dbReference type="Proteomes" id="UP000031843">
    <property type="component" value="Chromosome main"/>
</dbReference>
<organism evidence="1 2">
    <name type="scientific">Cupriavidus basilensis</name>
    <dbReference type="NCBI Taxonomy" id="68895"/>
    <lineage>
        <taxon>Bacteria</taxon>
        <taxon>Pseudomonadati</taxon>
        <taxon>Pseudomonadota</taxon>
        <taxon>Betaproteobacteria</taxon>
        <taxon>Burkholderiales</taxon>
        <taxon>Burkholderiaceae</taxon>
        <taxon>Cupriavidus</taxon>
    </lineage>
</organism>
<gene>
    <name evidence="1" type="ORF">RR42_m1565</name>
</gene>
<proteinExistence type="predicted"/>
<dbReference type="EMBL" id="CP010536">
    <property type="protein sequence ID" value="AJG18963.1"/>
    <property type="molecule type" value="Genomic_DNA"/>
</dbReference>
<reference evidence="1 2" key="1">
    <citation type="journal article" date="2015" name="Genome Announc.">
        <title>Complete Genome Sequence of Cupriavidus basilensis 4G11, Isolated from the Oak Ridge Field Research Center Site.</title>
        <authorList>
            <person name="Ray J."/>
            <person name="Waters R.J."/>
            <person name="Skerker J.M."/>
            <person name="Kuehl J.V."/>
            <person name="Price M.N."/>
            <person name="Huang J."/>
            <person name="Chakraborty R."/>
            <person name="Arkin A.P."/>
            <person name="Deutschbauer A."/>
        </authorList>
    </citation>
    <scope>NUCLEOTIDE SEQUENCE [LARGE SCALE GENOMIC DNA]</scope>
    <source>
        <strain evidence="1">4G11</strain>
    </source>
</reference>
<name>A0A0C4Y7M3_9BURK</name>
<accession>A0A0C4Y7M3</accession>